<dbReference type="Proteomes" id="UP001151234">
    <property type="component" value="Unassembled WGS sequence"/>
</dbReference>
<feature type="chain" id="PRO_5040739816" evidence="2">
    <location>
        <begin position="20"/>
        <end position="287"/>
    </location>
</feature>
<feature type="domain" description="Outer membrane protein beta-barrel" evidence="3">
    <location>
        <begin position="43"/>
        <end position="267"/>
    </location>
</feature>
<evidence type="ECO:0000256" key="2">
    <source>
        <dbReference type="SAM" id="SignalP"/>
    </source>
</evidence>
<keyword evidence="5" id="KW-1185">Reference proteome</keyword>
<comment type="caution">
    <text evidence="4">The sequence shown here is derived from an EMBL/GenBank/DDBJ whole genome shotgun (WGS) entry which is preliminary data.</text>
</comment>
<name>A0A9X3UDJ9_9HYPH</name>
<dbReference type="Gene3D" id="2.40.160.20">
    <property type="match status" value="1"/>
</dbReference>
<dbReference type="SUPFAM" id="SSF56925">
    <property type="entry name" value="OMPA-like"/>
    <property type="match status" value="1"/>
</dbReference>
<accession>A0A9X3UDJ9</accession>
<protein>
    <submittedName>
        <fullName evidence="4">Outer membrane beta-barrel protein</fullName>
    </submittedName>
</protein>
<keyword evidence="1 2" id="KW-0732">Signal</keyword>
<organism evidence="4 5">
    <name type="scientific">Hoeflea prorocentri</name>
    <dbReference type="NCBI Taxonomy" id="1922333"/>
    <lineage>
        <taxon>Bacteria</taxon>
        <taxon>Pseudomonadati</taxon>
        <taxon>Pseudomonadota</taxon>
        <taxon>Alphaproteobacteria</taxon>
        <taxon>Hyphomicrobiales</taxon>
        <taxon>Rhizobiaceae</taxon>
        <taxon>Hoeflea</taxon>
    </lineage>
</organism>
<evidence type="ECO:0000256" key="1">
    <source>
        <dbReference type="ARBA" id="ARBA00022729"/>
    </source>
</evidence>
<dbReference type="EMBL" id="JAPJZI010000001">
    <property type="protein sequence ID" value="MDA5397122.1"/>
    <property type="molecule type" value="Genomic_DNA"/>
</dbReference>
<evidence type="ECO:0000313" key="5">
    <source>
        <dbReference type="Proteomes" id="UP001151234"/>
    </source>
</evidence>
<proteinExistence type="predicted"/>
<dbReference type="InterPro" id="IPR027385">
    <property type="entry name" value="Beta-barrel_OMP"/>
</dbReference>
<feature type="signal peptide" evidence="2">
    <location>
        <begin position="1"/>
        <end position="19"/>
    </location>
</feature>
<dbReference type="AlphaFoldDB" id="A0A9X3UDJ9"/>
<dbReference type="Pfam" id="PF13505">
    <property type="entry name" value="OMP_b-brl"/>
    <property type="match status" value="1"/>
</dbReference>
<dbReference type="InterPro" id="IPR011250">
    <property type="entry name" value="OMP/PagP_B-barrel"/>
</dbReference>
<dbReference type="RefSeq" id="WP_267988592.1">
    <property type="nucleotide sequence ID" value="NZ_JAPJZI010000001.1"/>
</dbReference>
<sequence>MRVFLLATTAALAVTPVFAADTPVAVPAVEPQPVHYGEMRGSHDPWEGFYVKGQVGYLWPEFRGATYAVTGGTSGFETGELDNTWAAGIGAGFQVNRYLRTELMFDYIFDSDFYGSTVGQCGVGPGGALVDCTSTDTTSWNAYTLMASLYVDLDFWEHHSAWGHIVPFVGGGIGGSYVNWDRLNNTACEIADPTNCETIYHEGESSWRFAWQVEAGASYYFRCDFAGEASYRYRRIGEGGMFGYASSTGPGHDQGINVQSVNLGLRYYPGRDCEPPYVPPHVPPVYK</sequence>
<evidence type="ECO:0000313" key="4">
    <source>
        <dbReference type="EMBL" id="MDA5397122.1"/>
    </source>
</evidence>
<reference evidence="4" key="1">
    <citation type="submission" date="2022-11" db="EMBL/GenBank/DDBJ databases">
        <title>Draft genome sequence of Hoeflea poritis E7-10 and Hoeflea prorocentri PM5-8, separated from scleractinian coral Porites lutea and marine dinoflagellate.</title>
        <authorList>
            <person name="Zhang G."/>
            <person name="Wei Q."/>
            <person name="Cai L."/>
        </authorList>
    </citation>
    <scope>NUCLEOTIDE SEQUENCE</scope>
    <source>
        <strain evidence="4">PM5-8</strain>
    </source>
</reference>
<evidence type="ECO:0000259" key="3">
    <source>
        <dbReference type="Pfam" id="PF13505"/>
    </source>
</evidence>
<gene>
    <name evidence="4" type="ORF">OQ273_00935</name>
</gene>